<feature type="domain" description="Peptidase S54 rhomboid" evidence="6">
    <location>
        <begin position="52"/>
        <end position="181"/>
    </location>
</feature>
<comment type="caution">
    <text evidence="7">The sequence shown here is derived from an EMBL/GenBank/DDBJ whole genome shotgun (WGS) entry which is preliminary data.</text>
</comment>
<proteinExistence type="predicted"/>
<evidence type="ECO:0000256" key="4">
    <source>
        <dbReference type="ARBA" id="ARBA00023136"/>
    </source>
</evidence>
<dbReference type="InterPro" id="IPR035952">
    <property type="entry name" value="Rhomboid-like_sf"/>
</dbReference>
<dbReference type="RefSeq" id="WP_138931330.1">
    <property type="nucleotide sequence ID" value="NZ_SWMU01000001.1"/>
</dbReference>
<accession>A0A4U5TTD3</accession>
<keyword evidence="3 5" id="KW-1133">Transmembrane helix</keyword>
<evidence type="ECO:0000256" key="5">
    <source>
        <dbReference type="SAM" id="Phobius"/>
    </source>
</evidence>
<keyword evidence="7" id="KW-0378">Hydrolase</keyword>
<dbReference type="OrthoDB" id="465874at2"/>
<dbReference type="Gene3D" id="1.20.1540.10">
    <property type="entry name" value="Rhomboid-like"/>
    <property type="match status" value="1"/>
</dbReference>
<dbReference type="Proteomes" id="UP000306552">
    <property type="component" value="Unassembled WGS sequence"/>
</dbReference>
<dbReference type="GO" id="GO:0006508">
    <property type="term" value="P:proteolysis"/>
    <property type="evidence" value="ECO:0007669"/>
    <property type="project" value="UniProtKB-KW"/>
</dbReference>
<organism evidence="7 8">
    <name type="scientific">Mesohalobacter halotolerans</name>
    <dbReference type="NCBI Taxonomy" id="1883405"/>
    <lineage>
        <taxon>Bacteria</taxon>
        <taxon>Pseudomonadati</taxon>
        <taxon>Bacteroidota</taxon>
        <taxon>Flavobacteriia</taxon>
        <taxon>Flavobacteriales</taxon>
        <taxon>Flavobacteriaceae</taxon>
        <taxon>Mesohalobacter</taxon>
    </lineage>
</organism>
<feature type="transmembrane region" description="Helical" evidence="5">
    <location>
        <begin position="12"/>
        <end position="28"/>
    </location>
</feature>
<name>A0A4U5TTD3_9FLAO</name>
<feature type="transmembrane region" description="Helical" evidence="5">
    <location>
        <begin position="137"/>
        <end position="156"/>
    </location>
</feature>
<feature type="transmembrane region" description="Helical" evidence="5">
    <location>
        <begin position="162"/>
        <end position="181"/>
    </location>
</feature>
<feature type="transmembrane region" description="Helical" evidence="5">
    <location>
        <begin position="90"/>
        <end position="106"/>
    </location>
</feature>
<evidence type="ECO:0000259" key="6">
    <source>
        <dbReference type="Pfam" id="PF01694"/>
    </source>
</evidence>
<reference evidence="7 8" key="1">
    <citation type="submission" date="2019-04" db="EMBL/GenBank/DDBJ databases">
        <title>Psychroflexus halotolerans sp. nov., isolated from a marine solar saltern.</title>
        <authorList>
            <person name="Feng X."/>
        </authorList>
    </citation>
    <scope>NUCLEOTIDE SEQUENCE [LARGE SCALE GENOMIC DNA]</scope>
    <source>
        <strain evidence="7 8">WDS2C27</strain>
    </source>
</reference>
<sequence length="247" mass="28758">MSKTFKYTHDVLLYPLGLVLLIWFVYWVEIKFNLNFNNYGVYPQKIDGLKGILFSTFIHSSLKHLFNNSVPLLLLSMALFYFYKNISKPVIIWGILLTGSLTWLIGRPSYHIGASGLVYVLASFLFFKGIFSKYYRLVALSLSVVFVYGSLVWGLFPGKVGMSWEGHFSGFIVGLALALIYKTKHIVKPKYEWEKKDYDSKDDEFMQLFDEDGNFIPDMTNEVNDENKDDEETEIVYYMKEQKDKKQ</sequence>
<dbReference type="EMBL" id="SWMU01000001">
    <property type="protein sequence ID" value="TKS57630.1"/>
    <property type="molecule type" value="Genomic_DNA"/>
</dbReference>
<dbReference type="InterPro" id="IPR022764">
    <property type="entry name" value="Peptidase_S54_rhomboid_dom"/>
</dbReference>
<dbReference type="AlphaFoldDB" id="A0A4U5TTD3"/>
<evidence type="ECO:0000313" key="8">
    <source>
        <dbReference type="Proteomes" id="UP000306552"/>
    </source>
</evidence>
<keyword evidence="2 5" id="KW-0812">Transmembrane</keyword>
<gene>
    <name evidence="7" type="ORF">FCN74_04230</name>
</gene>
<evidence type="ECO:0000256" key="1">
    <source>
        <dbReference type="ARBA" id="ARBA00004141"/>
    </source>
</evidence>
<dbReference type="Pfam" id="PF01694">
    <property type="entry name" value="Rhomboid"/>
    <property type="match status" value="1"/>
</dbReference>
<keyword evidence="4 5" id="KW-0472">Membrane</keyword>
<protein>
    <submittedName>
        <fullName evidence="7">Rhomboid family intramembrane serine protease</fullName>
    </submittedName>
</protein>
<comment type="subcellular location">
    <subcellularLocation>
        <location evidence="1">Membrane</location>
        <topology evidence="1">Multi-pass membrane protein</topology>
    </subcellularLocation>
</comment>
<dbReference type="PANTHER" id="PTHR43731:SF9">
    <property type="entry name" value="SLR1461 PROTEIN"/>
    <property type="match status" value="1"/>
</dbReference>
<evidence type="ECO:0000256" key="2">
    <source>
        <dbReference type="ARBA" id="ARBA00022692"/>
    </source>
</evidence>
<dbReference type="PANTHER" id="PTHR43731">
    <property type="entry name" value="RHOMBOID PROTEASE"/>
    <property type="match status" value="1"/>
</dbReference>
<dbReference type="SUPFAM" id="SSF144091">
    <property type="entry name" value="Rhomboid-like"/>
    <property type="match status" value="1"/>
</dbReference>
<keyword evidence="8" id="KW-1185">Reference proteome</keyword>
<feature type="transmembrane region" description="Helical" evidence="5">
    <location>
        <begin position="65"/>
        <end position="83"/>
    </location>
</feature>
<keyword evidence="7" id="KW-0645">Protease</keyword>
<dbReference type="InterPro" id="IPR050925">
    <property type="entry name" value="Rhomboid_protease_S54"/>
</dbReference>
<evidence type="ECO:0000313" key="7">
    <source>
        <dbReference type="EMBL" id="TKS57630.1"/>
    </source>
</evidence>
<dbReference type="GO" id="GO:0004252">
    <property type="term" value="F:serine-type endopeptidase activity"/>
    <property type="evidence" value="ECO:0007669"/>
    <property type="project" value="InterPro"/>
</dbReference>
<evidence type="ECO:0000256" key="3">
    <source>
        <dbReference type="ARBA" id="ARBA00022989"/>
    </source>
</evidence>
<dbReference type="GO" id="GO:0016020">
    <property type="term" value="C:membrane"/>
    <property type="evidence" value="ECO:0007669"/>
    <property type="project" value="UniProtKB-SubCell"/>
</dbReference>
<feature type="transmembrane region" description="Helical" evidence="5">
    <location>
        <begin position="112"/>
        <end position="130"/>
    </location>
</feature>